<sequence>MTANHVPETPADGGDAMNRPKIVADAQYRRIGPLHVIVTHGVTAETPHGFASVNLQRPIRCIAWSLRKVCTKAADHVWPIVQAMGEDLAAGTEES</sequence>
<gene>
    <name evidence="1" type="ORF">BMOU_0251</name>
</gene>
<evidence type="ECO:0000313" key="1">
    <source>
        <dbReference type="EMBL" id="ETY72237.1"/>
    </source>
</evidence>
<comment type="caution">
    <text evidence="1">The sequence shown here is derived from an EMBL/GenBank/DDBJ whole genome shotgun (WGS) entry which is preliminary data.</text>
</comment>
<name>W4NAY6_9BIFI</name>
<organism evidence="1 2">
    <name type="scientific">Bifidobacterium moukalabense DSM 27321</name>
    <dbReference type="NCBI Taxonomy" id="1435051"/>
    <lineage>
        <taxon>Bacteria</taxon>
        <taxon>Bacillati</taxon>
        <taxon>Actinomycetota</taxon>
        <taxon>Actinomycetes</taxon>
        <taxon>Bifidobacteriales</taxon>
        <taxon>Bifidobacteriaceae</taxon>
        <taxon>Bifidobacterium</taxon>
    </lineage>
</organism>
<dbReference type="PATRIC" id="fig|1435051.3.peg.247"/>
<dbReference type="STRING" id="1435051.BMOU_0251"/>
<dbReference type="RefSeq" id="WP_034873983.1">
    <property type="nucleotide sequence ID" value="NZ_AZMV01000001.1"/>
</dbReference>
<dbReference type="EMBL" id="AZMV01000001">
    <property type="protein sequence ID" value="ETY72237.1"/>
    <property type="molecule type" value="Genomic_DNA"/>
</dbReference>
<protein>
    <submittedName>
        <fullName evidence="1">Uncharacterized protein</fullName>
    </submittedName>
</protein>
<dbReference type="AlphaFoldDB" id="W4NAY6"/>
<dbReference type="GeneID" id="97502535"/>
<accession>W4NAY6</accession>
<proteinExistence type="predicted"/>
<evidence type="ECO:0000313" key="2">
    <source>
        <dbReference type="Proteomes" id="UP000019155"/>
    </source>
</evidence>
<keyword evidence="2" id="KW-1185">Reference proteome</keyword>
<reference evidence="1 2" key="1">
    <citation type="journal article" date="2014" name="Genome Announc.">
        <title>The Genome Sequence of Bifidobacterium moukalabense DSM 27321 Highlights the Close Phylogenetic Relatedness with the Bifidobacterium dentium Taxon.</title>
        <authorList>
            <person name="Lugli G.A."/>
            <person name="Duranti S."/>
            <person name="Milani C."/>
            <person name="Turroni F."/>
            <person name="Viappiani A."/>
            <person name="Mangifesta M."/>
            <person name="van Sinderen D."/>
            <person name="Ventura M."/>
        </authorList>
    </citation>
    <scope>NUCLEOTIDE SEQUENCE [LARGE SCALE GENOMIC DNA]</scope>
    <source>
        <strain evidence="1 2">DSM 27321</strain>
    </source>
</reference>
<dbReference type="Proteomes" id="UP000019155">
    <property type="component" value="Unassembled WGS sequence"/>
</dbReference>